<comment type="similarity">
    <text evidence="2">Belongs to the NPC2 family.</text>
</comment>
<evidence type="ECO:0000256" key="6">
    <source>
        <dbReference type="ARBA" id="ARBA00022729"/>
    </source>
</evidence>
<keyword evidence="11" id="KW-1185">Reference proteome</keyword>
<feature type="signal peptide" evidence="8">
    <location>
        <begin position="1"/>
        <end position="21"/>
    </location>
</feature>
<dbReference type="EMBL" id="JADGKB010000238">
    <property type="protein sequence ID" value="KAJ3250617.1"/>
    <property type="molecule type" value="Genomic_DNA"/>
</dbReference>
<evidence type="ECO:0000256" key="1">
    <source>
        <dbReference type="ARBA" id="ARBA00002053"/>
    </source>
</evidence>
<dbReference type="GO" id="GO:0015918">
    <property type="term" value="P:sterol transport"/>
    <property type="evidence" value="ECO:0007669"/>
    <property type="project" value="InterPro"/>
</dbReference>
<feature type="domain" description="MD-2-related lipid-recognition" evidence="9">
    <location>
        <begin position="200"/>
        <end position="320"/>
    </location>
</feature>
<dbReference type="AlphaFoldDB" id="A0AAD5Y2A6"/>
<organism evidence="10 11">
    <name type="scientific">Boothiomyces macroporosus</name>
    <dbReference type="NCBI Taxonomy" id="261099"/>
    <lineage>
        <taxon>Eukaryota</taxon>
        <taxon>Fungi</taxon>
        <taxon>Fungi incertae sedis</taxon>
        <taxon>Chytridiomycota</taxon>
        <taxon>Chytridiomycota incertae sedis</taxon>
        <taxon>Chytridiomycetes</taxon>
        <taxon>Rhizophydiales</taxon>
        <taxon>Terramycetaceae</taxon>
        <taxon>Boothiomyces</taxon>
    </lineage>
</organism>
<dbReference type="Gene3D" id="2.70.220.10">
    <property type="entry name" value="Ganglioside GM2 activator"/>
    <property type="match status" value="2"/>
</dbReference>
<accession>A0AAD5Y2A6</accession>
<name>A0AAD5Y2A6_9FUNG</name>
<evidence type="ECO:0000256" key="5">
    <source>
        <dbReference type="ARBA" id="ARBA00022448"/>
    </source>
</evidence>
<keyword evidence="6 8" id="KW-0732">Signal</keyword>
<feature type="chain" id="PRO_5042092371" description="Phosphatidylglycerol/phosphatidylinositol transfer protein" evidence="8">
    <location>
        <begin position="22"/>
        <end position="323"/>
    </location>
</feature>
<evidence type="ECO:0000256" key="7">
    <source>
        <dbReference type="ARBA" id="ARBA00023055"/>
    </source>
</evidence>
<comment type="caution">
    <text evidence="10">The sequence shown here is derived from an EMBL/GenBank/DDBJ whole genome shotgun (WGS) entry which is preliminary data.</text>
</comment>
<dbReference type="InterPro" id="IPR014756">
    <property type="entry name" value="Ig_E-set"/>
</dbReference>
<reference evidence="10" key="1">
    <citation type="submission" date="2020-05" db="EMBL/GenBank/DDBJ databases">
        <title>Phylogenomic resolution of chytrid fungi.</title>
        <authorList>
            <person name="Stajich J.E."/>
            <person name="Amses K."/>
            <person name="Simmons R."/>
            <person name="Seto K."/>
            <person name="Myers J."/>
            <person name="Bonds A."/>
            <person name="Quandt C.A."/>
            <person name="Barry K."/>
            <person name="Liu P."/>
            <person name="Grigoriev I."/>
            <person name="Longcore J.E."/>
            <person name="James T.Y."/>
        </authorList>
    </citation>
    <scope>NUCLEOTIDE SEQUENCE</scope>
    <source>
        <strain evidence="10">PLAUS21</strain>
    </source>
</reference>
<evidence type="ECO:0000259" key="9">
    <source>
        <dbReference type="SMART" id="SM00737"/>
    </source>
</evidence>
<comment type="subunit">
    <text evidence="3">Monomer.</text>
</comment>
<evidence type="ECO:0000256" key="4">
    <source>
        <dbReference type="ARBA" id="ARBA00016056"/>
    </source>
</evidence>
<gene>
    <name evidence="10" type="primary">NPC2_1</name>
    <name evidence="10" type="ORF">HK103_003294</name>
</gene>
<evidence type="ECO:0000256" key="2">
    <source>
        <dbReference type="ARBA" id="ARBA00006370"/>
    </source>
</evidence>
<comment type="function">
    <text evidence="1">Catalyzes the intermembrane transfer of phosphatidylglycerol and phosphatidylinositol.</text>
</comment>
<dbReference type="GO" id="GO:0032934">
    <property type="term" value="F:sterol binding"/>
    <property type="evidence" value="ECO:0007669"/>
    <property type="project" value="InterPro"/>
</dbReference>
<dbReference type="InterPro" id="IPR003172">
    <property type="entry name" value="ML_dom"/>
</dbReference>
<dbReference type="SUPFAM" id="SSF81296">
    <property type="entry name" value="E set domains"/>
    <property type="match status" value="2"/>
</dbReference>
<dbReference type="PANTHER" id="PTHR11306:SF0">
    <property type="entry name" value="PHOSPHATIDYLGLYCEROL_PHOSPHATIDYLINOSITOL TRANSFER PROTEIN"/>
    <property type="match status" value="1"/>
</dbReference>
<keyword evidence="7" id="KW-0445">Lipid transport</keyword>
<evidence type="ECO:0000256" key="8">
    <source>
        <dbReference type="SAM" id="SignalP"/>
    </source>
</evidence>
<evidence type="ECO:0000313" key="10">
    <source>
        <dbReference type="EMBL" id="KAJ3250617.1"/>
    </source>
</evidence>
<dbReference type="SMART" id="SM00737">
    <property type="entry name" value="ML"/>
    <property type="match status" value="2"/>
</dbReference>
<dbReference type="PANTHER" id="PTHR11306">
    <property type="entry name" value="NIEMANN PICK TYPE C2 PROTEIN NPC2-RELATED"/>
    <property type="match status" value="1"/>
</dbReference>
<evidence type="ECO:0000313" key="11">
    <source>
        <dbReference type="Proteomes" id="UP001210925"/>
    </source>
</evidence>
<dbReference type="InterPro" id="IPR039670">
    <property type="entry name" value="NPC2-like"/>
</dbReference>
<proteinExistence type="inferred from homology"/>
<evidence type="ECO:0000256" key="3">
    <source>
        <dbReference type="ARBA" id="ARBA00011245"/>
    </source>
</evidence>
<dbReference type="InterPro" id="IPR036846">
    <property type="entry name" value="GM2-AP_sf"/>
</dbReference>
<protein>
    <recommendedName>
        <fullName evidence="4">Phosphatidylglycerol/phosphatidylinositol transfer protein</fullName>
    </recommendedName>
</protein>
<feature type="domain" description="MD-2-related lipid-recognition" evidence="9">
    <location>
        <begin position="16"/>
        <end position="136"/>
    </location>
</feature>
<sequence length="323" mass="34477">MFVISALASVISAQTFQSCAAGIYNVESTSISPYPLVHGQNVTIHAFGTTSGVITNGSSLDVSVYKGRIRIYHQTLDLCAQSLLQTPPVSCPIAPGNQTLDVTQLVPSIIPAGTYNMTITGTNGDKSTINCLTSNIQSDREPSWKPRVSAWVLCFGLGNASIVSENINTLEAEFEEFASSAALVRFIIKYFGVHKKFAQRKNCGGGIYNVKSTSIKPYPLVHGQNVTIHAFGTTSGVITNGSSLDVSVYKGRIRIYHQTLDLCAQSLLQTPPVSCPIAPGNQTLDVTQLVPSIIPAGTYNMTITGTNGDKSTINCLTANIKVQ</sequence>
<dbReference type="Proteomes" id="UP001210925">
    <property type="component" value="Unassembled WGS sequence"/>
</dbReference>
<keyword evidence="5" id="KW-0813">Transport</keyword>
<dbReference type="Pfam" id="PF02221">
    <property type="entry name" value="E1_DerP2_DerF2"/>
    <property type="match status" value="2"/>
</dbReference>